<reference evidence="1 2" key="1">
    <citation type="submission" date="2015-01" db="EMBL/GenBank/DDBJ databases">
        <title>Paenibacillus swuensis/DY6/whole genome sequencing.</title>
        <authorList>
            <person name="Kim M.K."/>
            <person name="Srinivasan S."/>
            <person name="Lee J.-J."/>
        </authorList>
    </citation>
    <scope>NUCLEOTIDE SEQUENCE [LARGE SCALE GENOMIC DNA]</scope>
    <source>
        <strain evidence="1 2">DY6</strain>
    </source>
</reference>
<evidence type="ECO:0000313" key="2">
    <source>
        <dbReference type="Proteomes" id="UP000076927"/>
    </source>
</evidence>
<dbReference type="Proteomes" id="UP000076927">
    <property type="component" value="Chromosome"/>
</dbReference>
<gene>
    <name evidence="1" type="ORF">SY83_16650</name>
</gene>
<name>A0A172TLI9_9BACL</name>
<dbReference type="EMBL" id="CP011388">
    <property type="protein sequence ID" value="ANE47643.1"/>
    <property type="molecule type" value="Genomic_DNA"/>
</dbReference>
<accession>A0A172TLI9</accession>
<sequence>MNSGSSRNNIALQAAVVEVLHSLALMQDTCASMSSSIQLSVEQLRQITKHLYSQVNVSGYQEKYAYLNQQGHGSKPLILIKAKRARWIRPLQKEEHDNDNRR</sequence>
<dbReference type="KEGG" id="pswu:SY83_16650"/>
<proteinExistence type="predicted"/>
<dbReference type="STRING" id="1178515.SY83_16650"/>
<dbReference type="PATRIC" id="fig|1178515.4.peg.3349"/>
<keyword evidence="2" id="KW-1185">Reference proteome</keyword>
<dbReference type="AlphaFoldDB" id="A0A172TLI9"/>
<protein>
    <submittedName>
        <fullName evidence="1">Uncharacterized protein</fullName>
    </submittedName>
</protein>
<organism evidence="1 2">
    <name type="scientific">Paenibacillus swuensis</name>
    <dbReference type="NCBI Taxonomy" id="1178515"/>
    <lineage>
        <taxon>Bacteria</taxon>
        <taxon>Bacillati</taxon>
        <taxon>Bacillota</taxon>
        <taxon>Bacilli</taxon>
        <taxon>Bacillales</taxon>
        <taxon>Paenibacillaceae</taxon>
        <taxon>Paenibacillus</taxon>
    </lineage>
</organism>
<dbReference type="RefSeq" id="WP_068608540.1">
    <property type="nucleotide sequence ID" value="NZ_CP011388.1"/>
</dbReference>
<evidence type="ECO:0000313" key="1">
    <source>
        <dbReference type="EMBL" id="ANE47643.1"/>
    </source>
</evidence>